<dbReference type="Pfam" id="PF24818">
    <property type="entry name" value="PH_TRF2_HOY1"/>
    <property type="match status" value="1"/>
</dbReference>
<evidence type="ECO:0000256" key="7">
    <source>
        <dbReference type="SAM" id="MobiDB-lite"/>
    </source>
</evidence>
<evidence type="ECO:0000256" key="1">
    <source>
        <dbReference type="ARBA" id="ARBA00004123"/>
    </source>
</evidence>
<keyword evidence="3 5" id="KW-0371">Homeobox</keyword>
<protein>
    <submittedName>
        <fullName evidence="9">Homeobox protein HOY1</fullName>
    </submittedName>
</protein>
<dbReference type="GO" id="GO:0006357">
    <property type="term" value="P:regulation of transcription by RNA polymerase II"/>
    <property type="evidence" value="ECO:0007669"/>
    <property type="project" value="TreeGrafter"/>
</dbReference>
<evidence type="ECO:0000313" key="10">
    <source>
        <dbReference type="Proteomes" id="UP000238350"/>
    </source>
</evidence>
<dbReference type="SMART" id="SM00389">
    <property type="entry name" value="HOX"/>
    <property type="match status" value="1"/>
</dbReference>
<keyword evidence="2 5" id="KW-0238">DNA-binding</keyword>
<evidence type="ECO:0000256" key="4">
    <source>
        <dbReference type="ARBA" id="ARBA00023242"/>
    </source>
</evidence>
<dbReference type="GO" id="GO:0000978">
    <property type="term" value="F:RNA polymerase II cis-regulatory region sequence-specific DNA binding"/>
    <property type="evidence" value="ECO:0007669"/>
    <property type="project" value="TreeGrafter"/>
</dbReference>
<dbReference type="EMBL" id="NDIQ01000022">
    <property type="protein sequence ID" value="PRT55870.1"/>
    <property type="molecule type" value="Genomic_DNA"/>
</dbReference>
<dbReference type="InterPro" id="IPR057939">
    <property type="entry name" value="TRF2_HOY1_PH"/>
</dbReference>
<dbReference type="GO" id="GO:0005634">
    <property type="term" value="C:nucleus"/>
    <property type="evidence" value="ECO:0007669"/>
    <property type="project" value="UniProtKB-SubCell"/>
</dbReference>
<dbReference type="PROSITE" id="PS50071">
    <property type="entry name" value="HOMEOBOX_2"/>
    <property type="match status" value="1"/>
</dbReference>
<gene>
    <name evidence="9" type="ORF">B9G98_03490</name>
</gene>
<dbReference type="Pfam" id="PF00046">
    <property type="entry name" value="Homeodomain"/>
    <property type="match status" value="1"/>
</dbReference>
<dbReference type="GeneID" id="36517238"/>
<dbReference type="RefSeq" id="XP_024665815.1">
    <property type="nucleotide sequence ID" value="XM_024810047.1"/>
</dbReference>
<feature type="DNA-binding region" description="Homeobox" evidence="5">
    <location>
        <begin position="19"/>
        <end position="78"/>
    </location>
</feature>
<dbReference type="PANTHER" id="PTHR24324">
    <property type="entry name" value="HOMEOBOX PROTEIN HHEX"/>
    <property type="match status" value="1"/>
</dbReference>
<evidence type="ECO:0000256" key="3">
    <source>
        <dbReference type="ARBA" id="ARBA00023155"/>
    </source>
</evidence>
<dbReference type="InterPro" id="IPR009057">
    <property type="entry name" value="Homeodomain-like_sf"/>
</dbReference>
<dbReference type="SUPFAM" id="SSF46689">
    <property type="entry name" value="Homeodomain-like"/>
    <property type="match status" value="1"/>
</dbReference>
<dbReference type="InterPro" id="IPR001356">
    <property type="entry name" value="HD"/>
</dbReference>
<dbReference type="PANTHER" id="PTHR24324:SF5">
    <property type="entry name" value="HEMATOPOIETICALLY-EXPRESSED HOMEOBOX PROTEIN HHEX"/>
    <property type="match status" value="1"/>
</dbReference>
<accession>A0A2T0FLL9</accession>
<evidence type="ECO:0000256" key="5">
    <source>
        <dbReference type="PROSITE-ProRule" id="PRU00108"/>
    </source>
</evidence>
<reference evidence="9 10" key="1">
    <citation type="submission" date="2017-04" db="EMBL/GenBank/DDBJ databases">
        <title>Genome sequencing of [Candida] sorbophila.</title>
        <authorList>
            <person name="Ahn J.O."/>
        </authorList>
    </citation>
    <scope>NUCLEOTIDE SEQUENCE [LARGE SCALE GENOMIC DNA]</scope>
    <source>
        <strain evidence="9 10">DS02</strain>
    </source>
</reference>
<name>A0A2T0FLL9_9ASCO</name>
<dbReference type="OrthoDB" id="6159439at2759"/>
<dbReference type="CDD" id="cd00086">
    <property type="entry name" value="homeodomain"/>
    <property type="match status" value="1"/>
</dbReference>
<proteinExistence type="predicted"/>
<dbReference type="GO" id="GO:0030154">
    <property type="term" value="P:cell differentiation"/>
    <property type="evidence" value="ECO:0007669"/>
    <property type="project" value="TreeGrafter"/>
</dbReference>
<keyword evidence="4 5" id="KW-0539">Nucleus</keyword>
<feature type="domain" description="Homeobox" evidence="8">
    <location>
        <begin position="17"/>
        <end position="77"/>
    </location>
</feature>
<sequence>MVPYGLEQVMESSMTEQQRHNRRRRAKGLQLEYLRQEFQRNPRPDKETQYEIGRHIDMTRRSVQIWFQNNRAKLRNEWRVKTHRMGQSHYTVAPAYKVSQPPYSPYNNLDGQKHSRDICGPTLNSEVTDKYSQVTCEVGCDKYVFACDSLTMGSWRRTKHSNKTNSDLIVECDGIARALVYYVIFNGTCFRAVVSFDSMVNASICPDMRDSSSSYLIVQVNRPPDFSHRKVHDGMDWKVCEDFTSGEAVSCRQHWLRGPTHKLTENLQTLRFMRCQEHEIFPPYQLDCHSEYDLAIGCEDYEFDESPPRSALARSQSVQSKIDDEIDTIKSELRMSRQMSMPNLAHLSSPGPDEVELCDASLEDLEMLKPFSSAPPLELTLPKSRELSAISSPSPIKEEMDLLPPLSLQSSRAESPICSKQGEFPIPRIFSKSDTFFQNRPSTPLEANPSSYRPMSPLIPDNLAMLAQECDSMAPGVGSFWDDTYNC</sequence>
<comment type="caution">
    <text evidence="9">The sequence shown here is derived from an EMBL/GenBank/DDBJ whole genome shotgun (WGS) entry which is preliminary data.</text>
</comment>
<comment type="subcellular location">
    <subcellularLocation>
        <location evidence="1 5 6">Nucleus</location>
    </subcellularLocation>
</comment>
<dbReference type="Proteomes" id="UP000238350">
    <property type="component" value="Unassembled WGS sequence"/>
</dbReference>
<dbReference type="STRING" id="45607.A0A2T0FLL9"/>
<evidence type="ECO:0000256" key="2">
    <source>
        <dbReference type="ARBA" id="ARBA00023125"/>
    </source>
</evidence>
<feature type="region of interest" description="Disordered" evidence="7">
    <location>
        <begin position="1"/>
        <end position="25"/>
    </location>
</feature>
<dbReference type="AlphaFoldDB" id="A0A2T0FLL9"/>
<organism evidence="9 10">
    <name type="scientific">Wickerhamiella sorbophila</name>
    <dbReference type="NCBI Taxonomy" id="45607"/>
    <lineage>
        <taxon>Eukaryota</taxon>
        <taxon>Fungi</taxon>
        <taxon>Dikarya</taxon>
        <taxon>Ascomycota</taxon>
        <taxon>Saccharomycotina</taxon>
        <taxon>Dipodascomycetes</taxon>
        <taxon>Dipodascales</taxon>
        <taxon>Trichomonascaceae</taxon>
        <taxon>Wickerhamiella</taxon>
    </lineage>
</organism>
<evidence type="ECO:0000259" key="8">
    <source>
        <dbReference type="PROSITE" id="PS50071"/>
    </source>
</evidence>
<evidence type="ECO:0000313" key="9">
    <source>
        <dbReference type="EMBL" id="PRT55870.1"/>
    </source>
</evidence>
<dbReference type="Gene3D" id="1.10.10.60">
    <property type="entry name" value="Homeodomain-like"/>
    <property type="match status" value="1"/>
</dbReference>
<keyword evidence="10" id="KW-1185">Reference proteome</keyword>
<dbReference type="InterPro" id="IPR051000">
    <property type="entry name" value="Homeobox_DNA-bind_prot"/>
</dbReference>
<evidence type="ECO:0000256" key="6">
    <source>
        <dbReference type="RuleBase" id="RU000682"/>
    </source>
</evidence>